<accession>A0ABD2NFF6</accession>
<protein>
    <recommendedName>
        <fullName evidence="3">Programmed cell death protein 7</fullName>
    </recommendedName>
</protein>
<keyword evidence="2" id="KW-1185">Reference proteome</keyword>
<dbReference type="PANTHER" id="PTHR48190:SF2">
    <property type="entry name" value="PROGRAMMED CELL DEATH PROTEIN 7"/>
    <property type="match status" value="1"/>
</dbReference>
<dbReference type="EMBL" id="JABFTP020000103">
    <property type="protein sequence ID" value="KAL3277174.1"/>
    <property type="molecule type" value="Genomic_DNA"/>
</dbReference>
<proteinExistence type="predicted"/>
<dbReference type="PANTHER" id="PTHR48190">
    <property type="entry name" value="PROGRAMMED CELL DEATH PROTEIN 7"/>
    <property type="match status" value="1"/>
</dbReference>
<dbReference type="AlphaFoldDB" id="A0ABD2NFF6"/>
<sequence>MNNFPTNFNHFITQSGIGQGEALNYQFHPGFPSTSDVNYGFPPTEVKQTTCTEPWIDAWLINIGKNNRTLQVPLNKINATISSARRSLRVCLDILNKLTTISQDLQTNVQKLSSAEWKKKTIKIGHLKENFAKVINNLSNPESIAALQKSIHQRKKKRMNEKKKKILRQTHLKKEIEERRNIDKQIDRWLEVKKEEDNKVKTEETMNKDIDCVLAEVNRMKSDAKKNLSLIRALIKLRHVRETMYAQRGEKTSLEDKHAFATTSEKMLKIWENALKQYNTEEHMLKTMLEKTASENLKHKELLKEKETLFSWEKVIFGEKMSFSSENASLLALTAAERDMETFVAIRKSWDTFLVPPPLGSSLPIGWVLPPNECSKDWGKFLIH</sequence>
<organism evidence="1 2">
    <name type="scientific">Cryptolaemus montrouzieri</name>
    <dbReference type="NCBI Taxonomy" id="559131"/>
    <lineage>
        <taxon>Eukaryota</taxon>
        <taxon>Metazoa</taxon>
        <taxon>Ecdysozoa</taxon>
        <taxon>Arthropoda</taxon>
        <taxon>Hexapoda</taxon>
        <taxon>Insecta</taxon>
        <taxon>Pterygota</taxon>
        <taxon>Neoptera</taxon>
        <taxon>Endopterygota</taxon>
        <taxon>Coleoptera</taxon>
        <taxon>Polyphaga</taxon>
        <taxon>Cucujiformia</taxon>
        <taxon>Coccinelloidea</taxon>
        <taxon>Coccinellidae</taxon>
        <taxon>Scymninae</taxon>
        <taxon>Scymnini</taxon>
        <taxon>Cryptolaemus</taxon>
    </lineage>
</organism>
<dbReference type="InterPro" id="IPR052831">
    <property type="entry name" value="Apoptosis_promoter"/>
</dbReference>
<evidence type="ECO:0008006" key="3">
    <source>
        <dbReference type="Google" id="ProtNLM"/>
    </source>
</evidence>
<dbReference type="InterPro" id="IPR031974">
    <property type="entry name" value="PDCD7"/>
</dbReference>
<gene>
    <name evidence="1" type="ORF">HHI36_012525</name>
</gene>
<name>A0ABD2NFF6_9CUCU</name>
<dbReference type="Pfam" id="PF16021">
    <property type="entry name" value="PDCD7"/>
    <property type="match status" value="1"/>
</dbReference>
<evidence type="ECO:0000313" key="1">
    <source>
        <dbReference type="EMBL" id="KAL3277174.1"/>
    </source>
</evidence>
<reference evidence="1 2" key="1">
    <citation type="journal article" date="2021" name="BMC Biol.">
        <title>Horizontally acquired antibacterial genes associated with adaptive radiation of ladybird beetles.</title>
        <authorList>
            <person name="Li H.S."/>
            <person name="Tang X.F."/>
            <person name="Huang Y.H."/>
            <person name="Xu Z.Y."/>
            <person name="Chen M.L."/>
            <person name="Du X.Y."/>
            <person name="Qiu B.Y."/>
            <person name="Chen P.T."/>
            <person name="Zhang W."/>
            <person name="Slipinski A."/>
            <person name="Escalona H.E."/>
            <person name="Waterhouse R.M."/>
            <person name="Zwick A."/>
            <person name="Pang H."/>
        </authorList>
    </citation>
    <scope>NUCLEOTIDE SEQUENCE [LARGE SCALE GENOMIC DNA]</scope>
    <source>
        <strain evidence="1">SYSU2018</strain>
    </source>
</reference>
<dbReference type="Proteomes" id="UP001516400">
    <property type="component" value="Unassembled WGS sequence"/>
</dbReference>
<comment type="caution">
    <text evidence="1">The sequence shown here is derived from an EMBL/GenBank/DDBJ whole genome shotgun (WGS) entry which is preliminary data.</text>
</comment>
<evidence type="ECO:0000313" key="2">
    <source>
        <dbReference type="Proteomes" id="UP001516400"/>
    </source>
</evidence>